<evidence type="ECO:0000256" key="1">
    <source>
        <dbReference type="RuleBase" id="RU367065"/>
    </source>
</evidence>
<comment type="subcellular location">
    <subcellularLocation>
        <location evidence="1">Nucleus</location>
        <location evidence="1">Nucleolus</location>
    </subcellularLocation>
</comment>
<comment type="caution">
    <text evidence="2">The sequence shown here is derived from an EMBL/GenBank/DDBJ whole genome shotgun (WGS) entry which is preliminary data.</text>
</comment>
<dbReference type="GO" id="GO:0045943">
    <property type="term" value="P:positive regulation of transcription by RNA polymerase I"/>
    <property type="evidence" value="ECO:0007669"/>
    <property type="project" value="TreeGrafter"/>
</dbReference>
<dbReference type="Proteomes" id="UP000570595">
    <property type="component" value="Unassembled WGS sequence"/>
</dbReference>
<reference evidence="2 3" key="1">
    <citation type="submission" date="2020-04" db="EMBL/GenBank/DDBJ databases">
        <title>Perkinsus olseni comparative genomics.</title>
        <authorList>
            <person name="Bogema D.R."/>
        </authorList>
    </citation>
    <scope>NUCLEOTIDE SEQUENCE [LARGE SCALE GENOMIC DNA]</scope>
    <source>
        <strain evidence="2">ATCC PRA-179</strain>
    </source>
</reference>
<gene>
    <name evidence="2" type="primary">HEATR1_1</name>
    <name evidence="2" type="ORF">FOZ61_003047</name>
</gene>
<keyword evidence="1" id="KW-0687">Ribonucleoprotein</keyword>
<evidence type="ECO:0000313" key="2">
    <source>
        <dbReference type="EMBL" id="KAF4661651.1"/>
    </source>
</evidence>
<proteinExistence type="inferred from homology"/>
<dbReference type="GO" id="GO:0030515">
    <property type="term" value="F:snoRNA binding"/>
    <property type="evidence" value="ECO:0007669"/>
    <property type="project" value="TreeGrafter"/>
</dbReference>
<comment type="function">
    <text evidence="1">Involved in nucleolar processing of pre-18S ribosomal RNA.</text>
</comment>
<name>A0A7J6LRY6_PEROL</name>
<accession>A0A7J6LRY6</accession>
<dbReference type="EMBL" id="JABAHT010000191">
    <property type="protein sequence ID" value="KAF4661651.1"/>
    <property type="molecule type" value="Genomic_DNA"/>
</dbReference>
<sequence>MSAELLRQLQAFKAKHNISQQPKHGKVSFLYDWREARSVEPQATAEAALSCFQDLVAQDPSLEEFAGLFEVEKEGYKGRDFLTTEENDELNDTIEKLLMHLSKHLLTDQGQTCLELLISRYDIQTYNTDALLLAGIPFHDSPVFARLTKIVKWGDGSQWIFLAKVRKTGEPLKRQHLVHMARTSSSLWRTLCDYTRKTLKRGIVNRPLLTTINMVFLEALAESHKFTFDLAPALFPLITTAIKKGSTDRQAFSLAVTMLIPLIASSSFTDGDLCSVLARAVKHAPLPAFSDVVDILALGLRFSARQGNFWVKVARELDARFDAHSEQASLTLALWQGWTLVLSGLVLPFCESSFLSAVASSTWLLGASSAAALCVCDSAVAIIANGPEESHVAEILPQLYDNFPVAVSRCALKHKCVKEVEAMLPGGHVLDAQLLRHLSTTSASAREEAIAQLVDRDSTSGGEAKAVAGLVVERLGVEPSHVIRKKILEAEWVWEAVSGEVKRVALEGLLRRLLPSRERITPKQYWEEVVAVDERVIEEVDAVLSLLAEEATAAVIAVKVMRGDKPEITTPVMPDSEETYPGGAAGAAALIQACVEADSGAPTAHEVLEAIESLGLDKSVDASVYAKLASATTEDGDVEKLVGLMINNPACKEMAKSAVKGAEKRPVLLSLAVRQHNLKAFRMYTERVGSKANDNALFLACLLVLGSDDASKHMRSFAQSEIVSRTKAPAASNEDPWLLVNRGVERSIEGKAYAALRKALAEREADAVGSTAVVREIVAANGGLIRWILEASGAVGADLQGQCMDLLRMVDSKSLLHNGAVPSATGAAVAALGDALAKCEDDRVVGKFADTVVGAAGAGISDDLLGVMANAGSRLKPKQLEKLVERATCATLPGPGAVRFLTHADGISVKVLASTLLPLISGGEAVNAVLAGEALFQQTTELSATDREVARKALVKPLCGLLSGEKAREEALDLVCLSILGNVCQKADLAIVKPVVLRAAANKQQLSAALGLCGAIKTVDLLRETLGQIKAPLEGPQIEQLKTIVKSIVGEGNSAAEVLDALLSAPQESARLPSSVICELARGLNANGAALVLLLAADAPREDVETWISGDVLPLDITAMTQALETARALFKGESTFVSTAAVQYHTVSTRVVSAVVLTLMNLGAPEGTPEQYASLLLALHSVTGNAKSKKAAQTRSRAIEAAGALLLALDADRIIATLTALIKDPSKQPALFTQMADAIEESATGSWQQQYLSIPAPMQEECIDAVIERASREDAVMADSLWSVLRGLCSALSLAALKDRVTKLVGSSEPLASGELPLANAQLCRATTILVKRMGASSLSYLSVLLPSLIAVLSVKGKDSAQLQPTAQCLFEITGACGQYFGPETKSVFRLCVSPEWELTPIGEALSESSKDLSHLLQMTAQRLARSQPVATMMESVKSLIIEACGPKHAAPSDKDIFRLQKLMSLLGYLFSRTSADIRVMSAIHDPLARLLSRVVAVVQSTHVVVPPARREVRWCDAEFGWGSEALAGLTVQALSEACLHMRLADVGAVIKTLGKAMKRGGWLSEDGHKAPQTAIWLTLAAELCNRGGQEIGVAVLQLMSGEILEVFKKCNEQASASKKSSKKRKSGEEAAQESRPWWFDLMQEALNLVAAVSNVTSEVSSDGETFEAIIDAVANCSASAKYWPPAYTAEAQSALSLAVIAIGKRCATDNQVKYLLSDLLRPCRMEPSAQVKLALLRAVTELWKAVGGPLLVGMSEVSVYAGELLEDENAEVERATRLMLAEVEAVSGESLLEKFHA</sequence>
<protein>
    <recommendedName>
        <fullName evidence="1">HEAT repeat-containing protein 1</fullName>
    </recommendedName>
</protein>
<evidence type="ECO:0000313" key="3">
    <source>
        <dbReference type="Proteomes" id="UP000570595"/>
    </source>
</evidence>
<organism evidence="2 3">
    <name type="scientific">Perkinsus olseni</name>
    <name type="common">Perkinsus atlanticus</name>
    <dbReference type="NCBI Taxonomy" id="32597"/>
    <lineage>
        <taxon>Eukaryota</taxon>
        <taxon>Sar</taxon>
        <taxon>Alveolata</taxon>
        <taxon>Perkinsozoa</taxon>
        <taxon>Perkinsea</taxon>
        <taxon>Perkinsida</taxon>
        <taxon>Perkinsidae</taxon>
        <taxon>Perkinsus</taxon>
    </lineage>
</organism>
<dbReference type="GO" id="GO:0030686">
    <property type="term" value="C:90S preribosome"/>
    <property type="evidence" value="ECO:0007669"/>
    <property type="project" value="TreeGrafter"/>
</dbReference>
<comment type="similarity">
    <text evidence="1">Belongs to the HEATR1/UTP10 family.</text>
</comment>
<dbReference type="GO" id="GO:0000462">
    <property type="term" value="P:maturation of SSU-rRNA from tricistronic rRNA transcript (SSU-rRNA, 5.8S rRNA, LSU-rRNA)"/>
    <property type="evidence" value="ECO:0007669"/>
    <property type="project" value="TreeGrafter"/>
</dbReference>
<dbReference type="InterPro" id="IPR040191">
    <property type="entry name" value="UTP10"/>
</dbReference>
<keyword evidence="1" id="KW-0539">Nucleus</keyword>
<dbReference type="PANTHER" id="PTHR13457">
    <property type="entry name" value="BAP28"/>
    <property type="match status" value="1"/>
</dbReference>
<keyword evidence="1" id="KW-0698">rRNA processing</keyword>
<keyword evidence="1" id="KW-0690">Ribosome biogenesis</keyword>
<dbReference type="GO" id="GO:0032040">
    <property type="term" value="C:small-subunit processome"/>
    <property type="evidence" value="ECO:0007669"/>
    <property type="project" value="TreeGrafter"/>
</dbReference>
<dbReference type="InterPro" id="IPR016024">
    <property type="entry name" value="ARM-type_fold"/>
</dbReference>
<dbReference type="GO" id="GO:0034455">
    <property type="term" value="C:t-UTP complex"/>
    <property type="evidence" value="ECO:0007669"/>
    <property type="project" value="TreeGrafter"/>
</dbReference>
<dbReference type="PANTHER" id="PTHR13457:SF1">
    <property type="entry name" value="HEAT REPEAT-CONTAINING PROTEIN 1"/>
    <property type="match status" value="1"/>
</dbReference>
<dbReference type="OrthoDB" id="432468at2759"/>
<dbReference type="SUPFAM" id="SSF48371">
    <property type="entry name" value="ARM repeat"/>
    <property type="match status" value="1"/>
</dbReference>